<proteinExistence type="predicted"/>
<dbReference type="EMBL" id="VSSQ01037842">
    <property type="protein sequence ID" value="MPM90634.1"/>
    <property type="molecule type" value="Genomic_DNA"/>
</dbReference>
<reference evidence="1" key="1">
    <citation type="submission" date="2019-08" db="EMBL/GenBank/DDBJ databases">
        <authorList>
            <person name="Kucharzyk K."/>
            <person name="Murdoch R.W."/>
            <person name="Higgins S."/>
            <person name="Loffler F."/>
        </authorList>
    </citation>
    <scope>NUCLEOTIDE SEQUENCE</scope>
</reference>
<evidence type="ECO:0000313" key="1">
    <source>
        <dbReference type="EMBL" id="MPM90634.1"/>
    </source>
</evidence>
<comment type="caution">
    <text evidence="1">The sequence shown here is derived from an EMBL/GenBank/DDBJ whole genome shotgun (WGS) entry which is preliminary data.</text>
</comment>
<protein>
    <submittedName>
        <fullName evidence="1">Uncharacterized protein</fullName>
    </submittedName>
</protein>
<organism evidence="1">
    <name type="scientific">bioreactor metagenome</name>
    <dbReference type="NCBI Taxonomy" id="1076179"/>
    <lineage>
        <taxon>unclassified sequences</taxon>
        <taxon>metagenomes</taxon>
        <taxon>ecological metagenomes</taxon>
    </lineage>
</organism>
<name>A0A645DMG4_9ZZZZ</name>
<dbReference type="AlphaFoldDB" id="A0A645DMG4"/>
<sequence length="99" mass="10934">MLVPRPGVFAGEEPAAIGEFAGRPVITIKAAFAGNQVAIRGIAFHHLDLGLNIYHPSHKKRSRSQKLVLTVQIMFSTSLNPARNNFDPFCNFNFPTLLM</sequence>
<accession>A0A645DMG4</accession>
<gene>
    <name evidence="1" type="ORF">SDC9_137756</name>
</gene>